<dbReference type="RefSeq" id="XP_022307465.1">
    <property type="nucleotide sequence ID" value="XM_022451757.1"/>
</dbReference>
<evidence type="ECO:0000313" key="2">
    <source>
        <dbReference type="RefSeq" id="XP_022307465.1"/>
    </source>
</evidence>
<evidence type="ECO:0000313" key="1">
    <source>
        <dbReference type="Proteomes" id="UP000694844"/>
    </source>
</evidence>
<protein>
    <submittedName>
        <fullName evidence="2">Uncharacterized protein LOC111113461</fullName>
    </submittedName>
</protein>
<name>A0A8B8BW06_CRAVI</name>
<dbReference type="GeneID" id="111113461"/>
<reference evidence="2" key="1">
    <citation type="submission" date="2025-08" db="UniProtKB">
        <authorList>
            <consortium name="RefSeq"/>
        </authorList>
    </citation>
    <scope>IDENTIFICATION</scope>
    <source>
        <tissue evidence="2">Whole sample</tissue>
    </source>
</reference>
<accession>A0A8B8BW06</accession>
<dbReference type="OrthoDB" id="6153305at2759"/>
<dbReference type="KEGG" id="cvn:111113461"/>
<proteinExistence type="predicted"/>
<dbReference type="Proteomes" id="UP000694844">
    <property type="component" value="Chromosome 9"/>
</dbReference>
<dbReference type="AlphaFoldDB" id="A0A8B8BW06"/>
<keyword evidence="1" id="KW-1185">Reference proteome</keyword>
<sequence>MEFVGLRKSYVKALEKLALVSKHIQQSKPGTDEELKDYLVYVQEKIPELGAKKKTHFCLHISDDVRRHGNMLHYAEDSFEKNHGPIRKCLEHQNGHAKSRDTVVQFMKYELTKHLISGGFLRIGNCWTSANSNVCQYGQEKKIRSFLGITEEARDECGHLKNGIRTFQRKLVDTSTNLDELNLVMASVAIRTNPENITKIFNYKSVVTDEDEVAHVGSFLLYHHNSKTSVGKLEDLLEIHTSSRQIHKVAILSKTNPVPNDQHGNQRFCLTDSTEVIKTQEIVHLLHVLHDCHSGDAEWWRRTVTGGWKGDSLLCTTVLKTQQQLQCLHPTGGVLPFALPKSLKAIVACVKLHNKCINDGVPNPNIDYEEDVHDVNVMADLLQILQDTKSDRGWCSTSNK</sequence>
<gene>
    <name evidence="2" type="primary">LOC111113461</name>
</gene>
<organism evidence="1 2">
    <name type="scientific">Crassostrea virginica</name>
    <name type="common">Eastern oyster</name>
    <dbReference type="NCBI Taxonomy" id="6565"/>
    <lineage>
        <taxon>Eukaryota</taxon>
        <taxon>Metazoa</taxon>
        <taxon>Spiralia</taxon>
        <taxon>Lophotrochozoa</taxon>
        <taxon>Mollusca</taxon>
        <taxon>Bivalvia</taxon>
        <taxon>Autobranchia</taxon>
        <taxon>Pteriomorphia</taxon>
        <taxon>Ostreida</taxon>
        <taxon>Ostreoidea</taxon>
        <taxon>Ostreidae</taxon>
        <taxon>Crassostrea</taxon>
    </lineage>
</organism>